<dbReference type="PANTHER" id="PTHR43859">
    <property type="entry name" value="ACYL-ACTIVATING ENZYME"/>
    <property type="match status" value="1"/>
</dbReference>
<dbReference type="Pfam" id="PF13193">
    <property type="entry name" value="AMP-binding_C"/>
    <property type="match status" value="1"/>
</dbReference>
<dbReference type="EMBL" id="CP099418">
    <property type="protein sequence ID" value="USW48658.1"/>
    <property type="molecule type" value="Genomic_DNA"/>
</dbReference>
<comment type="similarity">
    <text evidence="1">Belongs to the ATP-dependent AMP-binding enzyme family.</text>
</comment>
<keyword evidence="2" id="KW-0436">Ligase</keyword>
<evidence type="ECO:0000256" key="1">
    <source>
        <dbReference type="ARBA" id="ARBA00006432"/>
    </source>
</evidence>
<evidence type="ECO:0000256" key="4">
    <source>
        <dbReference type="ARBA" id="ARBA00023098"/>
    </source>
</evidence>
<feature type="domain" description="AMP-dependent synthetase/ligase" evidence="6">
    <location>
        <begin position="58"/>
        <end position="454"/>
    </location>
</feature>
<evidence type="ECO:0000259" key="6">
    <source>
        <dbReference type="Pfam" id="PF00501"/>
    </source>
</evidence>
<evidence type="ECO:0000256" key="2">
    <source>
        <dbReference type="ARBA" id="ARBA00022598"/>
    </source>
</evidence>
<dbReference type="Gene3D" id="3.30.300.30">
    <property type="match status" value="1"/>
</dbReference>
<evidence type="ECO:0000313" key="8">
    <source>
        <dbReference type="EMBL" id="USW48658.1"/>
    </source>
</evidence>
<evidence type="ECO:0000256" key="5">
    <source>
        <dbReference type="SAM" id="MobiDB-lite"/>
    </source>
</evidence>
<reference evidence="8" key="1">
    <citation type="submission" date="2022-06" db="EMBL/GenBank/DDBJ databases">
        <title>Complete genome sequences of two strains of the flax pathogen Septoria linicola.</title>
        <authorList>
            <person name="Lapalu N."/>
            <person name="Simon A."/>
            <person name="Demenou B."/>
            <person name="Paumier D."/>
            <person name="Guillot M.-P."/>
            <person name="Gout L."/>
            <person name="Valade R."/>
        </authorList>
    </citation>
    <scope>NUCLEOTIDE SEQUENCE</scope>
    <source>
        <strain evidence="8">SE15195</strain>
    </source>
</reference>
<keyword evidence="3" id="KW-0276">Fatty acid metabolism</keyword>
<dbReference type="InterPro" id="IPR000873">
    <property type="entry name" value="AMP-dep_synth/lig_dom"/>
</dbReference>
<organism evidence="8 9">
    <name type="scientific">Septoria linicola</name>
    <dbReference type="NCBI Taxonomy" id="215465"/>
    <lineage>
        <taxon>Eukaryota</taxon>
        <taxon>Fungi</taxon>
        <taxon>Dikarya</taxon>
        <taxon>Ascomycota</taxon>
        <taxon>Pezizomycotina</taxon>
        <taxon>Dothideomycetes</taxon>
        <taxon>Dothideomycetidae</taxon>
        <taxon>Mycosphaerellales</taxon>
        <taxon>Mycosphaerellaceae</taxon>
        <taxon>Septoria</taxon>
    </lineage>
</organism>
<dbReference type="Proteomes" id="UP001056384">
    <property type="component" value="Chromosome 1"/>
</dbReference>
<dbReference type="OrthoDB" id="1882297at2759"/>
<evidence type="ECO:0000256" key="3">
    <source>
        <dbReference type="ARBA" id="ARBA00022832"/>
    </source>
</evidence>
<dbReference type="Pfam" id="PF00501">
    <property type="entry name" value="AMP-binding"/>
    <property type="match status" value="1"/>
</dbReference>
<dbReference type="InterPro" id="IPR045851">
    <property type="entry name" value="AMP-bd_C_sf"/>
</dbReference>
<keyword evidence="9" id="KW-1185">Reference proteome</keyword>
<dbReference type="Gene3D" id="3.40.50.12780">
    <property type="entry name" value="N-terminal domain of ligase-like"/>
    <property type="match status" value="1"/>
</dbReference>
<dbReference type="InterPro" id="IPR025110">
    <property type="entry name" value="AMP-bd_C"/>
</dbReference>
<evidence type="ECO:0000313" key="9">
    <source>
        <dbReference type="Proteomes" id="UP001056384"/>
    </source>
</evidence>
<dbReference type="AlphaFoldDB" id="A0A9Q9AM62"/>
<accession>A0A9Q9AM62</accession>
<keyword evidence="4" id="KW-0443">Lipid metabolism</keyword>
<proteinExistence type="inferred from homology"/>
<dbReference type="PANTHER" id="PTHR43859:SF4">
    <property type="entry name" value="BUTANOATE--COA LIGASE AAE1-RELATED"/>
    <property type="match status" value="1"/>
</dbReference>
<protein>
    <submittedName>
        <fullName evidence="8">AMP-dependent synthetase/ligase, AMP-binding enzyme domain, ANL domain-containing protein</fullName>
    </submittedName>
</protein>
<dbReference type="InterPro" id="IPR042099">
    <property type="entry name" value="ANL_N_sf"/>
</dbReference>
<name>A0A9Q9AM62_9PEZI</name>
<gene>
    <name evidence="8" type="ORF">Slin15195_G019770</name>
</gene>
<dbReference type="FunFam" id="3.30.300.30:FF:000008">
    <property type="entry name" value="2,3-dihydroxybenzoate-AMP ligase"/>
    <property type="match status" value="1"/>
</dbReference>
<feature type="domain" description="AMP-binding enzyme C-terminal" evidence="7">
    <location>
        <begin position="505"/>
        <end position="584"/>
    </location>
</feature>
<dbReference type="GO" id="GO:0016874">
    <property type="term" value="F:ligase activity"/>
    <property type="evidence" value="ECO:0007669"/>
    <property type="project" value="UniProtKB-KW"/>
</dbReference>
<sequence length="603" mass="66256">MSTAMKRLSTLAAHFVPASSSPTAADNSTTDNMASSTTNGVQQAYHIHQLSPTFFLPRAAAIEPNAIASVHKTANGKMLRRSYQDTADRARGLAYYLKKHGFKRVGILCTNTPAFLESIYGIGGAAAVNVAINYRLKMDDITYIFDHAEVDLIIVDAEFRHLLDGYRQQHPNVPFIVDTDTDQDSGEFDRAVLEGLEHDTTSGGHGWAGLETQVAHEDSMVALAYTSGTTARPKGVEYTHRSAYLAALANVIESNMNVAHPKADRAHYLWTLPMFHAMGWTFPWAVTAVRGTHYCLRKIDYPYIWKLLKEEQISHFNAAPTVNTLLLADSNAVKLEHPVRVTVAASPPTAHLFQQMEEHNLRPVHVYGLTETYGPITKGYQLPEWESLETKEKYAKMARQGHGFITSLPARVIKTDQDDSGSWGAAEVIEDVAKDGKEIGEICFIGNICAKGYYKDPAATKKLFAGGVQHSGDLAVWHPDGSIQILDRAKDIIISGGENISSVALEGMLVTHPDILEAACVAVQDKQWGERPKAFVTVKPGAAKKGLKGEDIIQWAKNASGISRFMVPKEIEIIDELPKTSTGKVRKNVLRDWAKGAKRETGP</sequence>
<dbReference type="SUPFAM" id="SSF56801">
    <property type="entry name" value="Acetyl-CoA synthetase-like"/>
    <property type="match status" value="1"/>
</dbReference>
<evidence type="ECO:0000259" key="7">
    <source>
        <dbReference type="Pfam" id="PF13193"/>
    </source>
</evidence>
<dbReference type="GO" id="GO:0006631">
    <property type="term" value="P:fatty acid metabolic process"/>
    <property type="evidence" value="ECO:0007669"/>
    <property type="project" value="UniProtKB-KW"/>
</dbReference>
<feature type="region of interest" description="Disordered" evidence="5">
    <location>
        <begin position="18"/>
        <end position="37"/>
    </location>
</feature>